<reference evidence="2" key="1">
    <citation type="submission" date="2024-03" db="EMBL/GenBank/DDBJ databases">
        <authorList>
            <consortium name="ELIXIR-Norway"/>
            <consortium name="Elixir Norway"/>
        </authorList>
    </citation>
    <scope>NUCLEOTIDE SEQUENCE</scope>
</reference>
<gene>
    <name evidence="2" type="ORF">CSSPJE1EN2_LOCUS18926</name>
</gene>
<evidence type="ECO:0000313" key="3">
    <source>
        <dbReference type="Proteomes" id="UP001497522"/>
    </source>
</evidence>
<organism evidence="2 3">
    <name type="scientific">Sphagnum jensenii</name>
    <dbReference type="NCBI Taxonomy" id="128206"/>
    <lineage>
        <taxon>Eukaryota</taxon>
        <taxon>Viridiplantae</taxon>
        <taxon>Streptophyta</taxon>
        <taxon>Embryophyta</taxon>
        <taxon>Bryophyta</taxon>
        <taxon>Sphagnophytina</taxon>
        <taxon>Sphagnopsida</taxon>
        <taxon>Sphagnales</taxon>
        <taxon>Sphagnaceae</taxon>
        <taxon>Sphagnum</taxon>
    </lineage>
</organism>
<accession>A0ABP1BM89</accession>
<proteinExistence type="predicted"/>
<dbReference type="EMBL" id="OZ023706">
    <property type="protein sequence ID" value="CAK9876884.1"/>
    <property type="molecule type" value="Genomic_DNA"/>
</dbReference>
<evidence type="ECO:0000256" key="1">
    <source>
        <dbReference type="SAM" id="MobiDB-lite"/>
    </source>
</evidence>
<dbReference type="Proteomes" id="UP001497522">
    <property type="component" value="Chromosome 5"/>
</dbReference>
<evidence type="ECO:0000313" key="2">
    <source>
        <dbReference type="EMBL" id="CAK9876884.1"/>
    </source>
</evidence>
<protein>
    <submittedName>
        <fullName evidence="2">Uncharacterized protein</fullName>
    </submittedName>
</protein>
<keyword evidence="3" id="KW-1185">Reference proteome</keyword>
<sequence length="134" mass="14710">MRVFPSKSSLLAMDNVHVPKGTSLYLCGRFSPWFLYRNGGSRLAAAARGGTTTSYKQRELQLKEVLLLRLVMAQLPTYSQFSGNHSKLQLKRLNPYPNDASSRSSTHSRESLNLGVQAAPAARIVDTATAAARD</sequence>
<feature type="region of interest" description="Disordered" evidence="1">
    <location>
        <begin position="92"/>
        <end position="112"/>
    </location>
</feature>
<name>A0ABP1BM89_9BRYO</name>